<dbReference type="Proteomes" id="UP000242381">
    <property type="component" value="Unassembled WGS sequence"/>
</dbReference>
<dbReference type="AlphaFoldDB" id="A0A1X0RYQ5"/>
<organism evidence="1 2">
    <name type="scientific">Rhizopus microsporus</name>
    <dbReference type="NCBI Taxonomy" id="58291"/>
    <lineage>
        <taxon>Eukaryota</taxon>
        <taxon>Fungi</taxon>
        <taxon>Fungi incertae sedis</taxon>
        <taxon>Mucoromycota</taxon>
        <taxon>Mucoromycotina</taxon>
        <taxon>Mucoromycetes</taxon>
        <taxon>Mucorales</taxon>
        <taxon>Mucorineae</taxon>
        <taxon>Rhizopodaceae</taxon>
        <taxon>Rhizopus</taxon>
    </lineage>
</organism>
<reference evidence="1 2" key="1">
    <citation type="journal article" date="2016" name="Proc. Natl. Acad. Sci. U.S.A.">
        <title>Lipid metabolic changes in an early divergent fungus govern the establishment of a mutualistic symbiosis with endobacteria.</title>
        <authorList>
            <person name="Lastovetsky O.A."/>
            <person name="Gaspar M.L."/>
            <person name="Mondo S.J."/>
            <person name="LaButti K.M."/>
            <person name="Sandor L."/>
            <person name="Grigoriev I.V."/>
            <person name="Henry S.A."/>
            <person name="Pawlowska T.E."/>
        </authorList>
    </citation>
    <scope>NUCLEOTIDE SEQUENCE [LARGE SCALE GENOMIC DNA]</scope>
    <source>
        <strain evidence="1 2">ATCC 11559</strain>
    </source>
</reference>
<evidence type="ECO:0000313" key="1">
    <source>
        <dbReference type="EMBL" id="ORE17129.1"/>
    </source>
</evidence>
<dbReference type="EMBL" id="KV921364">
    <property type="protein sequence ID" value="ORE17129.1"/>
    <property type="molecule type" value="Genomic_DNA"/>
</dbReference>
<protein>
    <submittedName>
        <fullName evidence="1">Uncharacterized protein</fullName>
    </submittedName>
</protein>
<dbReference type="VEuPathDB" id="FungiDB:BCV72DRAFT_193149"/>
<dbReference type="OMA" id="TEICHIQ"/>
<gene>
    <name evidence="1" type="ORF">BCV71DRAFT_291775</name>
</gene>
<sequence length="235" mass="27396">MHRSQIEIWTASCLIFTVTEIDAIQVIIESTTSEDCKMEKLLLREPIERCSSETEVWNTWVDPVLNSLLSSIEERVHLRWINQKDCREEPERPDGTVSIMIQSQWQRKLGYGEVKISEATETYCVFAWDLCRLSCFSRNAINKDGCKSSFAFQSKAFYTTELAFHGMYVMAELINIQIPKSVNTLETLVTRRSLMCLTQVARVFDKIKRERKITTDEFESMKRLETSIRELQVLD</sequence>
<evidence type="ECO:0000313" key="2">
    <source>
        <dbReference type="Proteomes" id="UP000242381"/>
    </source>
</evidence>
<proteinExistence type="predicted"/>
<accession>A0A1X0RYQ5</accession>
<name>A0A1X0RYQ5_RHIZD</name>